<dbReference type="EMBL" id="JBHSAO010000008">
    <property type="protein sequence ID" value="MFC4024624.1"/>
    <property type="molecule type" value="Genomic_DNA"/>
</dbReference>
<dbReference type="Gene3D" id="2.60.120.10">
    <property type="entry name" value="Jelly Rolls"/>
    <property type="match status" value="1"/>
</dbReference>
<keyword evidence="1" id="KW-0805">Transcription regulation</keyword>
<organism evidence="7 8">
    <name type="scientific">Oceanobacillus longus</name>
    <dbReference type="NCBI Taxonomy" id="930120"/>
    <lineage>
        <taxon>Bacteria</taxon>
        <taxon>Bacillati</taxon>
        <taxon>Bacillota</taxon>
        <taxon>Bacilli</taxon>
        <taxon>Bacillales</taxon>
        <taxon>Bacillaceae</taxon>
        <taxon>Oceanobacillus</taxon>
    </lineage>
</organism>
<name>A0ABV8H1B3_9BACI</name>
<dbReference type="InterPro" id="IPR014710">
    <property type="entry name" value="RmlC-like_jellyroll"/>
</dbReference>
<dbReference type="InterPro" id="IPR012318">
    <property type="entry name" value="HTH_CRP"/>
</dbReference>
<gene>
    <name evidence="7" type="ORF">ACFOUV_12540</name>
</gene>
<dbReference type="CDD" id="cd00092">
    <property type="entry name" value="HTH_CRP"/>
    <property type="match status" value="1"/>
</dbReference>
<dbReference type="CDD" id="cd00038">
    <property type="entry name" value="CAP_ED"/>
    <property type="match status" value="1"/>
</dbReference>
<feature type="domain" description="Cyclic nucleotide-binding" evidence="5">
    <location>
        <begin position="29"/>
        <end position="149"/>
    </location>
</feature>
<evidence type="ECO:0000313" key="7">
    <source>
        <dbReference type="EMBL" id="MFC4024624.1"/>
    </source>
</evidence>
<dbReference type="SUPFAM" id="SSF46785">
    <property type="entry name" value="Winged helix' DNA-binding domain"/>
    <property type="match status" value="1"/>
</dbReference>
<dbReference type="PROSITE" id="PS51063">
    <property type="entry name" value="HTH_CRP_2"/>
    <property type="match status" value="1"/>
</dbReference>
<protein>
    <submittedName>
        <fullName evidence="7">Crp/Fnr family transcriptional regulator</fullName>
    </submittedName>
</protein>
<dbReference type="InterPro" id="IPR050397">
    <property type="entry name" value="Env_Response_Regulators"/>
</dbReference>
<dbReference type="PRINTS" id="PR00034">
    <property type="entry name" value="HTHCRP"/>
</dbReference>
<evidence type="ECO:0000256" key="3">
    <source>
        <dbReference type="ARBA" id="ARBA00023159"/>
    </source>
</evidence>
<proteinExistence type="predicted"/>
<dbReference type="InterPro" id="IPR036390">
    <property type="entry name" value="WH_DNA-bd_sf"/>
</dbReference>
<sequence length="238" mass="27204">MSKDEPYSQTHCIHHTNEANQSCVSLVPIFNHLENDQMNEIMTTAQSVSFKKGEMIYHAGEQSDSLYIVNKGKVRIYRLSESGKEQLVRILNTGEYTGEYALFNESNHESYAEAIMDTSICKIKRSDLQMLLLKYPSISFKILTEFSKRLDQSETQTTRFATEKVETRIALFLAECVDNEAQTDEFILPMSKKDLASYLGTTPETISRKLADLEEQGLIKQKSHKRIEVFDLDGLLLV</sequence>
<dbReference type="Gene3D" id="1.10.10.10">
    <property type="entry name" value="Winged helix-like DNA-binding domain superfamily/Winged helix DNA-binding domain"/>
    <property type="match status" value="1"/>
</dbReference>
<evidence type="ECO:0000259" key="5">
    <source>
        <dbReference type="PROSITE" id="PS50042"/>
    </source>
</evidence>
<reference evidence="8" key="1">
    <citation type="journal article" date="2019" name="Int. J. Syst. Evol. Microbiol.">
        <title>The Global Catalogue of Microorganisms (GCM) 10K type strain sequencing project: providing services to taxonomists for standard genome sequencing and annotation.</title>
        <authorList>
            <consortium name="The Broad Institute Genomics Platform"/>
            <consortium name="The Broad Institute Genome Sequencing Center for Infectious Disease"/>
            <person name="Wu L."/>
            <person name="Ma J."/>
        </authorList>
    </citation>
    <scope>NUCLEOTIDE SEQUENCE [LARGE SCALE GENOMIC DNA]</scope>
    <source>
        <strain evidence="8">IBRC-M 10703</strain>
    </source>
</reference>
<comment type="caution">
    <text evidence="7">The sequence shown here is derived from an EMBL/GenBank/DDBJ whole genome shotgun (WGS) entry which is preliminary data.</text>
</comment>
<dbReference type="PANTHER" id="PTHR24567:SF28">
    <property type="entry name" value="LISTERIOLYSIN REGULATORY PROTEIN"/>
    <property type="match status" value="1"/>
</dbReference>
<keyword evidence="2" id="KW-0238">DNA-binding</keyword>
<accession>A0ABV8H1B3</accession>
<dbReference type="PROSITE" id="PS50042">
    <property type="entry name" value="CNMP_BINDING_3"/>
    <property type="match status" value="1"/>
</dbReference>
<dbReference type="SMART" id="SM00419">
    <property type="entry name" value="HTH_CRP"/>
    <property type="match status" value="1"/>
</dbReference>
<keyword evidence="4" id="KW-0804">Transcription</keyword>
<keyword evidence="8" id="KW-1185">Reference proteome</keyword>
<evidence type="ECO:0000256" key="1">
    <source>
        <dbReference type="ARBA" id="ARBA00023015"/>
    </source>
</evidence>
<dbReference type="SUPFAM" id="SSF51206">
    <property type="entry name" value="cAMP-binding domain-like"/>
    <property type="match status" value="1"/>
</dbReference>
<dbReference type="RefSeq" id="WP_379497112.1">
    <property type="nucleotide sequence ID" value="NZ_JBHSAO010000008.1"/>
</dbReference>
<feature type="domain" description="HTH crp-type" evidence="6">
    <location>
        <begin position="163"/>
        <end position="233"/>
    </location>
</feature>
<evidence type="ECO:0000313" key="8">
    <source>
        <dbReference type="Proteomes" id="UP001595772"/>
    </source>
</evidence>
<dbReference type="InterPro" id="IPR018490">
    <property type="entry name" value="cNMP-bd_dom_sf"/>
</dbReference>
<dbReference type="Pfam" id="PF13545">
    <property type="entry name" value="HTH_Crp_2"/>
    <property type="match status" value="1"/>
</dbReference>
<dbReference type="Pfam" id="PF00027">
    <property type="entry name" value="cNMP_binding"/>
    <property type="match status" value="1"/>
</dbReference>
<dbReference type="PANTHER" id="PTHR24567">
    <property type="entry name" value="CRP FAMILY TRANSCRIPTIONAL REGULATORY PROTEIN"/>
    <property type="match status" value="1"/>
</dbReference>
<evidence type="ECO:0000259" key="6">
    <source>
        <dbReference type="PROSITE" id="PS51063"/>
    </source>
</evidence>
<dbReference type="InterPro" id="IPR000595">
    <property type="entry name" value="cNMP-bd_dom"/>
</dbReference>
<dbReference type="SMART" id="SM00100">
    <property type="entry name" value="cNMP"/>
    <property type="match status" value="1"/>
</dbReference>
<evidence type="ECO:0000256" key="2">
    <source>
        <dbReference type="ARBA" id="ARBA00023125"/>
    </source>
</evidence>
<dbReference type="InterPro" id="IPR036388">
    <property type="entry name" value="WH-like_DNA-bd_sf"/>
</dbReference>
<keyword evidence="3" id="KW-0010">Activator</keyword>
<dbReference type="Proteomes" id="UP001595772">
    <property type="component" value="Unassembled WGS sequence"/>
</dbReference>
<evidence type="ECO:0000256" key="4">
    <source>
        <dbReference type="ARBA" id="ARBA00023163"/>
    </source>
</evidence>